<name>A0A8T2IR27_9PIPI</name>
<dbReference type="Proteomes" id="UP000812440">
    <property type="component" value="Chromosome 9"/>
</dbReference>
<sequence length="219" mass="25151">MSPRKMTVGICSREGKESYMWLKNLVEGQEFQSVVQKVVPIQITNSPVIFTNSVRQCSFAILYHSKNRGRVNITDVTDSLYDEELKHLSSELGKERVFVVVDDMEDISEEKKEDILANQPSIKDHSQGIFLISKQEKEMWVAGNSESMRIKTIKMKEIMANRSKSDKNKTGNNKPKQSDPQGQDVINTQIKEEEPRRQNINQQQNTSQNSWCCCCISME</sequence>
<evidence type="ECO:0000313" key="3">
    <source>
        <dbReference type="Proteomes" id="UP000812440"/>
    </source>
</evidence>
<keyword evidence="3" id="KW-1185">Reference proteome</keyword>
<dbReference type="EMBL" id="JAACNH010000009">
    <property type="protein sequence ID" value="KAG8433494.1"/>
    <property type="molecule type" value="Genomic_DNA"/>
</dbReference>
<dbReference type="OrthoDB" id="9903345at2759"/>
<comment type="caution">
    <text evidence="2">The sequence shown here is derived from an EMBL/GenBank/DDBJ whole genome shotgun (WGS) entry which is preliminary data.</text>
</comment>
<reference evidence="2" key="1">
    <citation type="thesis" date="2020" institute="ProQuest LLC" country="789 East Eisenhower Parkway, Ann Arbor, MI, USA">
        <title>Comparative Genomics and Chromosome Evolution.</title>
        <authorList>
            <person name="Mudd A.B."/>
        </authorList>
    </citation>
    <scope>NUCLEOTIDE SEQUENCE</scope>
    <source>
        <strain evidence="2">Female2</strain>
        <tissue evidence="2">Blood</tissue>
    </source>
</reference>
<feature type="region of interest" description="Disordered" evidence="1">
    <location>
        <begin position="161"/>
        <end position="184"/>
    </location>
</feature>
<organism evidence="2 3">
    <name type="scientific">Hymenochirus boettgeri</name>
    <name type="common">Congo dwarf clawed frog</name>
    <dbReference type="NCBI Taxonomy" id="247094"/>
    <lineage>
        <taxon>Eukaryota</taxon>
        <taxon>Metazoa</taxon>
        <taxon>Chordata</taxon>
        <taxon>Craniata</taxon>
        <taxon>Vertebrata</taxon>
        <taxon>Euteleostomi</taxon>
        <taxon>Amphibia</taxon>
        <taxon>Batrachia</taxon>
        <taxon>Anura</taxon>
        <taxon>Pipoidea</taxon>
        <taxon>Pipidae</taxon>
        <taxon>Pipinae</taxon>
        <taxon>Hymenochirus</taxon>
    </lineage>
</organism>
<feature type="compositionally biased region" description="Polar residues" evidence="1">
    <location>
        <begin position="170"/>
        <end position="184"/>
    </location>
</feature>
<protein>
    <submittedName>
        <fullName evidence="2">Uncharacterized protein</fullName>
    </submittedName>
</protein>
<accession>A0A8T2IR27</accession>
<dbReference type="AlphaFoldDB" id="A0A8T2IR27"/>
<proteinExistence type="predicted"/>
<evidence type="ECO:0000313" key="2">
    <source>
        <dbReference type="EMBL" id="KAG8433494.1"/>
    </source>
</evidence>
<evidence type="ECO:0000256" key="1">
    <source>
        <dbReference type="SAM" id="MobiDB-lite"/>
    </source>
</evidence>
<gene>
    <name evidence="2" type="ORF">GDO86_017686</name>
</gene>